<evidence type="ECO:0000313" key="2">
    <source>
        <dbReference type="EMBL" id="KAK7378170.1"/>
    </source>
</evidence>
<protein>
    <submittedName>
        <fullName evidence="2">Uncharacterized protein</fullName>
    </submittedName>
</protein>
<dbReference type="AlphaFoldDB" id="A0AAN9RJ05"/>
<proteinExistence type="predicted"/>
<comment type="caution">
    <text evidence="2">The sequence shown here is derived from an EMBL/GenBank/DDBJ whole genome shotgun (WGS) entry which is preliminary data.</text>
</comment>
<name>A0AAN9RJ05_PHACN</name>
<dbReference type="EMBL" id="JAYMYR010000002">
    <property type="protein sequence ID" value="KAK7378170.1"/>
    <property type="molecule type" value="Genomic_DNA"/>
</dbReference>
<accession>A0AAN9RJ05</accession>
<reference evidence="2 3" key="1">
    <citation type="submission" date="2024-01" db="EMBL/GenBank/DDBJ databases">
        <title>The genomes of 5 underutilized Papilionoideae crops provide insights into root nodulation and disease resistanc.</title>
        <authorList>
            <person name="Jiang F."/>
        </authorList>
    </citation>
    <scope>NUCLEOTIDE SEQUENCE [LARGE SCALE GENOMIC DNA]</scope>
    <source>
        <strain evidence="2">JINMINGXINNONG_FW02</strain>
        <tissue evidence="2">Leaves</tissue>
    </source>
</reference>
<gene>
    <name evidence="2" type="ORF">VNO80_03607</name>
</gene>
<evidence type="ECO:0000256" key="1">
    <source>
        <dbReference type="SAM" id="MobiDB-lite"/>
    </source>
</evidence>
<dbReference type="Proteomes" id="UP001374584">
    <property type="component" value="Unassembled WGS sequence"/>
</dbReference>
<organism evidence="2 3">
    <name type="scientific">Phaseolus coccineus</name>
    <name type="common">Scarlet runner bean</name>
    <name type="synonym">Phaseolus multiflorus</name>
    <dbReference type="NCBI Taxonomy" id="3886"/>
    <lineage>
        <taxon>Eukaryota</taxon>
        <taxon>Viridiplantae</taxon>
        <taxon>Streptophyta</taxon>
        <taxon>Embryophyta</taxon>
        <taxon>Tracheophyta</taxon>
        <taxon>Spermatophyta</taxon>
        <taxon>Magnoliopsida</taxon>
        <taxon>eudicotyledons</taxon>
        <taxon>Gunneridae</taxon>
        <taxon>Pentapetalae</taxon>
        <taxon>rosids</taxon>
        <taxon>fabids</taxon>
        <taxon>Fabales</taxon>
        <taxon>Fabaceae</taxon>
        <taxon>Papilionoideae</taxon>
        <taxon>50 kb inversion clade</taxon>
        <taxon>NPAAA clade</taxon>
        <taxon>indigoferoid/millettioid clade</taxon>
        <taxon>Phaseoleae</taxon>
        <taxon>Phaseolus</taxon>
    </lineage>
</organism>
<feature type="region of interest" description="Disordered" evidence="1">
    <location>
        <begin position="1"/>
        <end position="22"/>
    </location>
</feature>
<keyword evidence="3" id="KW-1185">Reference proteome</keyword>
<evidence type="ECO:0000313" key="3">
    <source>
        <dbReference type="Proteomes" id="UP001374584"/>
    </source>
</evidence>
<sequence>MKVAAQPATNTTPTTEATTAATRNTTAACCAPTQASRAQIAHHCSCRRTVPPEVAQVAHTMSSIRVARRRPPHRVAHVTLSCTQGRRIKVSV</sequence>